<comment type="subcellular location">
    <subcellularLocation>
        <location evidence="1">Membrane</location>
    </subcellularLocation>
</comment>
<dbReference type="OrthoDB" id="6158579at2759"/>
<dbReference type="GO" id="GO:0038023">
    <property type="term" value="F:signaling receptor activity"/>
    <property type="evidence" value="ECO:0007669"/>
    <property type="project" value="TreeGrafter"/>
</dbReference>
<evidence type="ECO:0000256" key="1">
    <source>
        <dbReference type="ARBA" id="ARBA00004370"/>
    </source>
</evidence>
<dbReference type="InterPro" id="IPR001828">
    <property type="entry name" value="ANF_lig-bd_rcpt"/>
</dbReference>
<feature type="signal peptide" evidence="6">
    <location>
        <begin position="1"/>
        <end position="20"/>
    </location>
</feature>
<name>A0A9X6NII9_HYPEX</name>
<reference evidence="9" key="1">
    <citation type="submission" date="2017-01" db="EMBL/GenBank/DDBJ databases">
        <title>Comparative genomics of anhydrobiosis in the tardigrade Hypsibius dujardini.</title>
        <authorList>
            <person name="Yoshida Y."/>
            <person name="Koutsovoulos G."/>
            <person name="Laetsch D."/>
            <person name="Stevens L."/>
            <person name="Kumar S."/>
            <person name="Horikawa D."/>
            <person name="Ishino K."/>
            <person name="Komine S."/>
            <person name="Tomita M."/>
            <person name="Blaxter M."/>
            <person name="Arakawa K."/>
        </authorList>
    </citation>
    <scope>NUCLEOTIDE SEQUENCE [LARGE SCALE GENOMIC DNA]</scope>
    <source>
        <strain evidence="9">Z151</strain>
    </source>
</reference>
<evidence type="ECO:0000313" key="8">
    <source>
        <dbReference type="EMBL" id="OWA51371.1"/>
    </source>
</evidence>
<accession>A0A9X6NII9</accession>
<dbReference type="GO" id="GO:0016020">
    <property type="term" value="C:membrane"/>
    <property type="evidence" value="ECO:0007669"/>
    <property type="project" value="UniProtKB-SubCell"/>
</dbReference>
<comment type="caution">
    <text evidence="8">The sequence shown here is derived from an EMBL/GenBank/DDBJ whole genome shotgun (WGS) entry which is preliminary data.</text>
</comment>
<dbReference type="PANTHER" id="PTHR44755">
    <property type="entry name" value="NATRIURETIC PEPTIDE RECEPTOR 3-RELATED"/>
    <property type="match status" value="1"/>
</dbReference>
<evidence type="ECO:0000313" key="9">
    <source>
        <dbReference type="Proteomes" id="UP000192578"/>
    </source>
</evidence>
<keyword evidence="2 5" id="KW-0812">Transmembrane</keyword>
<organism evidence="8 9">
    <name type="scientific">Hypsibius exemplaris</name>
    <name type="common">Freshwater tardigrade</name>
    <dbReference type="NCBI Taxonomy" id="2072580"/>
    <lineage>
        <taxon>Eukaryota</taxon>
        <taxon>Metazoa</taxon>
        <taxon>Ecdysozoa</taxon>
        <taxon>Tardigrada</taxon>
        <taxon>Eutardigrada</taxon>
        <taxon>Parachela</taxon>
        <taxon>Hypsibioidea</taxon>
        <taxon>Hypsibiidae</taxon>
        <taxon>Hypsibius</taxon>
    </lineage>
</organism>
<proteinExistence type="predicted"/>
<dbReference type="SUPFAM" id="SSF53822">
    <property type="entry name" value="Periplasmic binding protein-like I"/>
    <property type="match status" value="1"/>
</dbReference>
<keyword evidence="6" id="KW-0732">Signal</keyword>
<dbReference type="Pfam" id="PF01094">
    <property type="entry name" value="ANF_receptor"/>
    <property type="match status" value="1"/>
</dbReference>
<feature type="domain" description="Receptor ligand binding region" evidence="7">
    <location>
        <begin position="110"/>
        <end position="401"/>
    </location>
</feature>
<dbReference type="GO" id="GO:0017046">
    <property type="term" value="F:peptide hormone binding"/>
    <property type="evidence" value="ECO:0007669"/>
    <property type="project" value="TreeGrafter"/>
</dbReference>
<dbReference type="AlphaFoldDB" id="A0A9X6NII9"/>
<protein>
    <recommendedName>
        <fullName evidence="7">Receptor ligand binding region domain-containing protein</fullName>
    </recommendedName>
</protein>
<evidence type="ECO:0000256" key="4">
    <source>
        <dbReference type="ARBA" id="ARBA00023136"/>
    </source>
</evidence>
<dbReference type="Gene3D" id="3.40.50.2300">
    <property type="match status" value="2"/>
</dbReference>
<evidence type="ECO:0000256" key="3">
    <source>
        <dbReference type="ARBA" id="ARBA00022989"/>
    </source>
</evidence>
<sequence length="545" mass="61251">MVRVLAKVVALFCACSGSLLFAMGEAPSRRVHIVSPGFFSWNIEPSLSHFAPAVDTGLAEVRRKYPHFNWTSEFLLRDTMRNCSNLRDNIQYELAKWYYTRSYSADDALTVIIAPGCSEARPLSQLAAGWDILLITSVDYTENMADRSEFPTYVTTSPLTPVNAVIFCALFTEMNWTRLYLLHDTGSSPYYGLQASFLPLRIPTNCRVQLTRQQFHSGVKNVSQQLQPILRDFNSKSRVMLYLGNAIGLRDILIEAVKMNMTSGEHVFLTVTTDDSADWLFSWQTMSSDDELIRGAYRAVMLIKLTDTAAISTPSWRGLISQWRTLAEDKYNNTKLQYHLAPQILMAGHIAFELMAEAVHAASQDGWSHPPPSGKLLAEQLLNHTFDLAIGKVHVLGRGQMAVRHVTTCFDLLKGSFMTCFVSNNDALTERFLWDRDANGTWFGGQSFPPDEPQCGFNGQRNTPECASKSSLRDRWLFGVGTAFGVWIVGLAGAFTLRRNMRSSPEWILKADLLVFPNVLVRRQRSCMRHFACLAFAFSNSIAAQ</sequence>
<keyword evidence="4 5" id="KW-0472">Membrane</keyword>
<evidence type="ECO:0000259" key="7">
    <source>
        <dbReference type="Pfam" id="PF01094"/>
    </source>
</evidence>
<dbReference type="Proteomes" id="UP000192578">
    <property type="component" value="Unassembled WGS sequence"/>
</dbReference>
<feature type="transmembrane region" description="Helical" evidence="5">
    <location>
        <begin position="476"/>
        <end position="497"/>
    </location>
</feature>
<evidence type="ECO:0000256" key="2">
    <source>
        <dbReference type="ARBA" id="ARBA00022692"/>
    </source>
</evidence>
<evidence type="ECO:0000256" key="5">
    <source>
        <dbReference type="SAM" id="Phobius"/>
    </source>
</evidence>
<dbReference type="EMBL" id="MTYJ01000224">
    <property type="protein sequence ID" value="OWA51371.1"/>
    <property type="molecule type" value="Genomic_DNA"/>
</dbReference>
<dbReference type="GO" id="GO:0007165">
    <property type="term" value="P:signal transduction"/>
    <property type="evidence" value="ECO:0007669"/>
    <property type="project" value="TreeGrafter"/>
</dbReference>
<keyword evidence="3 5" id="KW-1133">Transmembrane helix</keyword>
<evidence type="ECO:0000256" key="6">
    <source>
        <dbReference type="SAM" id="SignalP"/>
    </source>
</evidence>
<gene>
    <name evidence="8" type="ORF">BV898_15857</name>
</gene>
<dbReference type="PANTHER" id="PTHR44755:SF8">
    <property type="entry name" value="RECEPTOR LIGAND BINDING REGION DOMAIN-CONTAINING PROTEIN"/>
    <property type="match status" value="1"/>
</dbReference>
<dbReference type="InterPro" id="IPR028082">
    <property type="entry name" value="Peripla_BP_I"/>
</dbReference>
<dbReference type="InterPro" id="IPR052612">
    <property type="entry name" value="ANP_Clearance_Receptor"/>
</dbReference>
<keyword evidence="9" id="KW-1185">Reference proteome</keyword>
<feature type="chain" id="PRO_5040973935" description="Receptor ligand binding region domain-containing protein" evidence="6">
    <location>
        <begin position="21"/>
        <end position="545"/>
    </location>
</feature>